<organism evidence="9 10">
    <name type="scientific">Paraburkholderia edwinii</name>
    <dbReference type="NCBI Taxonomy" id="2861782"/>
    <lineage>
        <taxon>Bacteria</taxon>
        <taxon>Pseudomonadati</taxon>
        <taxon>Pseudomonadota</taxon>
        <taxon>Betaproteobacteria</taxon>
        <taxon>Burkholderiales</taxon>
        <taxon>Burkholderiaceae</taxon>
        <taxon>Paraburkholderia</taxon>
    </lineage>
</organism>
<evidence type="ECO:0000256" key="3">
    <source>
        <dbReference type="ARBA" id="ARBA00022729"/>
    </source>
</evidence>
<protein>
    <submittedName>
        <fullName evidence="9">Entericidin A/B family lipoprotein</fullName>
    </submittedName>
</protein>
<gene>
    <name evidence="9" type="ORF">KZJ38_14505</name>
</gene>
<dbReference type="EMBL" id="CP080095">
    <property type="protein sequence ID" value="QYD67557.1"/>
    <property type="molecule type" value="Genomic_DNA"/>
</dbReference>
<keyword evidence="6 9" id="KW-0449">Lipoprotein</keyword>
<keyword evidence="3 8" id="KW-0732">Signal</keyword>
<feature type="compositionally biased region" description="Polar residues" evidence="7">
    <location>
        <begin position="38"/>
        <end position="47"/>
    </location>
</feature>
<dbReference type="RefSeq" id="WP_219796638.1">
    <property type="nucleotide sequence ID" value="NZ_CP080095.1"/>
</dbReference>
<dbReference type="Proteomes" id="UP000826462">
    <property type="component" value="Chromosome 1"/>
</dbReference>
<comment type="similarity">
    <text evidence="1">Belongs to the EcnA/EcnB lipoprotein family.</text>
</comment>
<feature type="signal peptide" evidence="8">
    <location>
        <begin position="1"/>
        <end position="20"/>
    </location>
</feature>
<evidence type="ECO:0000256" key="5">
    <source>
        <dbReference type="ARBA" id="ARBA00023139"/>
    </source>
</evidence>
<sequence length="47" mass="4588">MARLIALLLFVAAGTATLSACNTVSGAGQDISAGGHAITNSADKAKE</sequence>
<evidence type="ECO:0000256" key="4">
    <source>
        <dbReference type="ARBA" id="ARBA00023136"/>
    </source>
</evidence>
<evidence type="ECO:0000256" key="2">
    <source>
        <dbReference type="ARBA" id="ARBA00022475"/>
    </source>
</evidence>
<evidence type="ECO:0000256" key="8">
    <source>
        <dbReference type="SAM" id="SignalP"/>
    </source>
</evidence>
<evidence type="ECO:0000256" key="1">
    <source>
        <dbReference type="ARBA" id="ARBA00010296"/>
    </source>
</evidence>
<dbReference type="Pfam" id="PF08085">
    <property type="entry name" value="Entericidin"/>
    <property type="match status" value="1"/>
</dbReference>
<evidence type="ECO:0000256" key="6">
    <source>
        <dbReference type="ARBA" id="ARBA00023288"/>
    </source>
</evidence>
<keyword evidence="5" id="KW-0564">Palmitate</keyword>
<dbReference type="PROSITE" id="PS51257">
    <property type="entry name" value="PROKAR_LIPOPROTEIN"/>
    <property type="match status" value="1"/>
</dbReference>
<name>A0ABX8UJQ2_9BURK</name>
<keyword evidence="4" id="KW-0472">Membrane</keyword>
<feature type="region of interest" description="Disordered" evidence="7">
    <location>
        <begin position="28"/>
        <end position="47"/>
    </location>
</feature>
<keyword evidence="2" id="KW-1003">Cell membrane</keyword>
<dbReference type="InterPro" id="IPR012556">
    <property type="entry name" value="Entericidin"/>
</dbReference>
<proteinExistence type="inferred from homology"/>
<accession>A0ABX8UJQ2</accession>
<keyword evidence="10" id="KW-1185">Reference proteome</keyword>
<evidence type="ECO:0000313" key="10">
    <source>
        <dbReference type="Proteomes" id="UP000826462"/>
    </source>
</evidence>
<feature type="chain" id="PRO_5046838408" evidence="8">
    <location>
        <begin position="21"/>
        <end position="47"/>
    </location>
</feature>
<evidence type="ECO:0000313" key="9">
    <source>
        <dbReference type="EMBL" id="QYD67557.1"/>
    </source>
</evidence>
<reference evidence="9 10" key="1">
    <citation type="submission" date="2021-07" db="EMBL/GenBank/DDBJ databases">
        <title>Paraburkholderia edwinii protects Aspergillus sp. from phenazines by acting as a toxin sponge.</title>
        <authorList>
            <person name="Dahlstrom K.M."/>
            <person name="Newman D.K."/>
        </authorList>
    </citation>
    <scope>NUCLEOTIDE SEQUENCE [LARGE SCALE GENOMIC DNA]</scope>
    <source>
        <strain evidence="9 10">Pe01</strain>
    </source>
</reference>
<evidence type="ECO:0000256" key="7">
    <source>
        <dbReference type="SAM" id="MobiDB-lite"/>
    </source>
</evidence>